<dbReference type="InterPro" id="IPR050766">
    <property type="entry name" value="Bact_Lucif_Oxidored"/>
</dbReference>
<dbReference type="PANTHER" id="PTHR30137">
    <property type="entry name" value="LUCIFERASE-LIKE MONOOXYGENASE"/>
    <property type="match status" value="1"/>
</dbReference>
<accession>E5XUU3</accession>
<dbReference type="STRING" id="679197.HMPREF9336_03265"/>
<dbReference type="Proteomes" id="UP000004816">
    <property type="component" value="Unassembled WGS sequence"/>
</dbReference>
<gene>
    <name evidence="2" type="ORF">HMPREF9336_03265</name>
</gene>
<dbReference type="EMBL" id="ACZI02000001">
    <property type="protein sequence ID" value="EFV11931.2"/>
    <property type="molecule type" value="Genomic_DNA"/>
</dbReference>
<dbReference type="GO" id="GO:0016705">
    <property type="term" value="F:oxidoreductase activity, acting on paired donors, with incorporation or reduction of molecular oxygen"/>
    <property type="evidence" value="ECO:0007669"/>
    <property type="project" value="InterPro"/>
</dbReference>
<dbReference type="PANTHER" id="PTHR30137:SF18">
    <property type="entry name" value="CONSERVED PROTEIN"/>
    <property type="match status" value="1"/>
</dbReference>
<evidence type="ECO:0000313" key="3">
    <source>
        <dbReference type="Proteomes" id="UP000004816"/>
    </source>
</evidence>
<dbReference type="HOGENOM" id="CLU_079072_0_0_11"/>
<dbReference type="InterPro" id="IPR036661">
    <property type="entry name" value="Luciferase-like_sf"/>
</dbReference>
<protein>
    <recommendedName>
        <fullName evidence="1">Luciferase-like domain-containing protein</fullName>
    </recommendedName>
</protein>
<dbReference type="SUPFAM" id="SSF51679">
    <property type="entry name" value="Bacterial luciferase-like"/>
    <property type="match status" value="1"/>
</dbReference>
<comment type="caution">
    <text evidence="2">The sequence shown here is derived from an EMBL/GenBank/DDBJ whole genome shotgun (WGS) entry which is preliminary data.</text>
</comment>
<dbReference type="Pfam" id="PF00296">
    <property type="entry name" value="Bac_luciferase"/>
    <property type="match status" value="1"/>
</dbReference>
<dbReference type="AlphaFoldDB" id="E5XUU3"/>
<keyword evidence="3" id="KW-1185">Reference proteome</keyword>
<proteinExistence type="predicted"/>
<dbReference type="eggNOG" id="COG2141">
    <property type="taxonomic scope" value="Bacteria"/>
</dbReference>
<evidence type="ECO:0000259" key="1">
    <source>
        <dbReference type="Pfam" id="PF00296"/>
    </source>
</evidence>
<feature type="domain" description="Luciferase-like" evidence="1">
    <location>
        <begin position="37"/>
        <end position="126"/>
    </location>
</feature>
<dbReference type="GO" id="GO:0005829">
    <property type="term" value="C:cytosol"/>
    <property type="evidence" value="ECO:0007669"/>
    <property type="project" value="TreeGrafter"/>
</dbReference>
<dbReference type="InterPro" id="IPR019922">
    <property type="entry name" value="Lucif-like_OxRdatse_MSMEG_4141"/>
</dbReference>
<name>E5XUU3_SEGRC</name>
<dbReference type="InterPro" id="IPR011251">
    <property type="entry name" value="Luciferase-like_dom"/>
</dbReference>
<evidence type="ECO:0000313" key="2">
    <source>
        <dbReference type="EMBL" id="EFV11931.2"/>
    </source>
</evidence>
<dbReference type="NCBIfam" id="TIGR03620">
    <property type="entry name" value="F420_MSMEG_4141"/>
    <property type="match status" value="1"/>
</dbReference>
<organism evidence="2 3">
    <name type="scientific">Segniliparus rugosus (strain ATCC BAA-974 / DSM 45345 / CCUG 50838 / CIP 108380 / JCM 13579 / CDC 945)</name>
    <dbReference type="NCBI Taxonomy" id="679197"/>
    <lineage>
        <taxon>Bacteria</taxon>
        <taxon>Bacillati</taxon>
        <taxon>Actinomycetota</taxon>
        <taxon>Actinomycetes</taxon>
        <taxon>Mycobacteriales</taxon>
        <taxon>Segniliparaceae</taxon>
        <taxon>Segniliparus</taxon>
    </lineage>
</organism>
<sequence length="306" mass="32465">MRRFRRGKTRQGGNSAGRNLVGSKVSNLRIGQYGVFGSFDYFKGRAAEIERLGYGAIWIGGSPPADLALIEAALAESERIVVASGIVNVWTAPVGEVVESYHRLEERHPGRFLLGIGAGHPEHQAEYQSPYRAVVAYLDALAAGGVPKERIVLAALRGRMLELAAERTAGAHPYFMPVAHTRLARERLGAGPLLATEAKVVFETDPAKAHAVGGQVSSFYLGLRNYVNAWRELGFPDLEVGAPPTEAWLDALVSYGTPAGIVPGLRAHLDAGADHVAVQVIPTASDPIPGLAALAEQLRLVAGAGA</sequence>
<reference evidence="2 3" key="1">
    <citation type="journal article" date="2011" name="Stand. Genomic Sci.">
        <title>High quality draft genome sequence of Segniliparus rugosus CDC 945(T)= (ATCC BAA-974(T)).</title>
        <authorList>
            <person name="Earl A.M."/>
            <person name="Desjardins C.A."/>
            <person name="Fitzgerald M.G."/>
            <person name="Arachchi H.M."/>
            <person name="Zeng Q."/>
            <person name="Mehta T."/>
            <person name="Griggs A."/>
            <person name="Birren B.W."/>
            <person name="Toney N.C."/>
            <person name="Carr J."/>
            <person name="Posey J."/>
            <person name="Butler W.R."/>
        </authorList>
    </citation>
    <scope>NUCLEOTIDE SEQUENCE [LARGE SCALE GENOMIC DNA]</scope>
    <source>
        <strain evidence="3">ATCC BAA-974 / DSM 45345 / CCUG 50838 / CIP 108380 / JCM 13579 / CDC 945</strain>
    </source>
</reference>
<dbReference type="Gene3D" id="3.20.20.30">
    <property type="entry name" value="Luciferase-like domain"/>
    <property type="match status" value="2"/>
</dbReference>